<dbReference type="Gene3D" id="3.40.640.10">
    <property type="entry name" value="Type I PLP-dependent aspartate aminotransferase-like (Major domain)"/>
    <property type="match status" value="1"/>
</dbReference>
<sequence length="339" mass="36113">MTDQLHAKIAPFAVHGGRIDLARALFGGPDWLDLSTGISPWAFPVDIPREALTRLPSPDDLALLETRAAECFGSDPAATMAVPGSDLGLRLIGQMLNAQRPAAVVPGYSGHTAMWPNPCQTLASNPDELIAAAASCDAMVLARPGNPGGEIIAEHILQSIAKRLAACRGWLIVDEAFADADPDLSLAARGWPNLIILRSFGKFAGLAGLRLGFVIAPPAIAAHLRRLLGDWPISGPAVATGIAFYRNTSWQSLQRRRLAEGGERLDRVLSAAGLAITASTPFFRTCVAANGWALFDHLAQHAILTRPFADDPARLRIGLPEDAITTRHLARALADWSNS</sequence>
<evidence type="ECO:0000256" key="3">
    <source>
        <dbReference type="RuleBase" id="RU000481"/>
    </source>
</evidence>
<dbReference type="GO" id="GO:0030170">
    <property type="term" value="F:pyridoxal phosphate binding"/>
    <property type="evidence" value="ECO:0007669"/>
    <property type="project" value="InterPro"/>
</dbReference>
<dbReference type="InterPro" id="IPR015421">
    <property type="entry name" value="PyrdxlP-dep_Trfase_major"/>
</dbReference>
<keyword evidence="6" id="KW-1185">Reference proteome</keyword>
<dbReference type="OrthoDB" id="9799304at2"/>
<dbReference type="EC" id="2.6.1.-" evidence="3"/>
<evidence type="ECO:0000259" key="4">
    <source>
        <dbReference type="Pfam" id="PF00155"/>
    </source>
</evidence>
<dbReference type="Gene3D" id="3.90.1150.10">
    <property type="entry name" value="Aspartate Aminotransferase, domain 1"/>
    <property type="match status" value="1"/>
</dbReference>
<dbReference type="GO" id="GO:0008483">
    <property type="term" value="F:transaminase activity"/>
    <property type="evidence" value="ECO:0007669"/>
    <property type="project" value="UniProtKB-KW"/>
</dbReference>
<gene>
    <name evidence="5" type="ORF">C7451_11567</name>
</gene>
<dbReference type="InterPro" id="IPR004838">
    <property type="entry name" value="NHTrfase_class1_PyrdxlP-BS"/>
</dbReference>
<dbReference type="InterPro" id="IPR004839">
    <property type="entry name" value="Aminotransferase_I/II_large"/>
</dbReference>
<accession>A0A2V3UQX7</accession>
<dbReference type="InterPro" id="IPR015422">
    <property type="entry name" value="PyrdxlP-dep_Trfase_small"/>
</dbReference>
<keyword evidence="3" id="KW-0032">Aminotransferase</keyword>
<evidence type="ECO:0000313" key="5">
    <source>
        <dbReference type="EMBL" id="PXW69795.1"/>
    </source>
</evidence>
<comment type="caution">
    <text evidence="5">The sequence shown here is derived from an EMBL/GenBank/DDBJ whole genome shotgun (WGS) entry which is preliminary data.</text>
</comment>
<dbReference type="PROSITE" id="PS00105">
    <property type="entry name" value="AA_TRANSFER_CLASS_1"/>
    <property type="match status" value="1"/>
</dbReference>
<reference evidence="5 6" key="1">
    <citation type="submission" date="2018-05" db="EMBL/GenBank/DDBJ databases">
        <title>Genomic Encyclopedia of Type Strains, Phase IV (KMG-IV): sequencing the most valuable type-strain genomes for metagenomic binning, comparative biology and taxonomic classification.</title>
        <authorList>
            <person name="Goeker M."/>
        </authorList>
    </citation>
    <scope>NUCLEOTIDE SEQUENCE [LARGE SCALE GENOMIC DNA]</scope>
    <source>
        <strain evidence="5 6">DSM 3183</strain>
    </source>
</reference>
<dbReference type="EMBL" id="QJJM01000015">
    <property type="protein sequence ID" value="PXW69795.1"/>
    <property type="molecule type" value="Genomic_DNA"/>
</dbReference>
<name>A0A2V3UQX7_9SPHN</name>
<evidence type="ECO:0000313" key="6">
    <source>
        <dbReference type="Proteomes" id="UP000248014"/>
    </source>
</evidence>
<dbReference type="SUPFAM" id="SSF53383">
    <property type="entry name" value="PLP-dependent transferases"/>
    <property type="match status" value="1"/>
</dbReference>
<comment type="similarity">
    <text evidence="3">Belongs to the class-I pyridoxal-phosphate-dependent aminotransferase family.</text>
</comment>
<dbReference type="PANTHER" id="PTHR42885:SF1">
    <property type="entry name" value="THREONINE-PHOSPHATE DECARBOXYLASE"/>
    <property type="match status" value="1"/>
</dbReference>
<protein>
    <recommendedName>
        <fullName evidence="3">Aminotransferase</fullName>
        <ecNumber evidence="3">2.6.1.-</ecNumber>
    </recommendedName>
</protein>
<evidence type="ECO:0000256" key="2">
    <source>
        <dbReference type="ARBA" id="ARBA00022898"/>
    </source>
</evidence>
<comment type="cofactor">
    <cofactor evidence="1 3">
        <name>pyridoxal 5'-phosphate</name>
        <dbReference type="ChEBI" id="CHEBI:597326"/>
    </cofactor>
</comment>
<feature type="domain" description="Aminotransferase class I/classII large" evidence="4">
    <location>
        <begin position="132"/>
        <end position="319"/>
    </location>
</feature>
<proteinExistence type="inferred from homology"/>
<dbReference type="CDD" id="cd00609">
    <property type="entry name" value="AAT_like"/>
    <property type="match status" value="1"/>
</dbReference>
<dbReference type="PANTHER" id="PTHR42885">
    <property type="entry name" value="HISTIDINOL-PHOSPHATE AMINOTRANSFERASE-RELATED"/>
    <property type="match status" value="1"/>
</dbReference>
<dbReference type="AlphaFoldDB" id="A0A2V3UQX7"/>
<keyword evidence="3" id="KW-0808">Transferase</keyword>
<dbReference type="InterPro" id="IPR015424">
    <property type="entry name" value="PyrdxlP-dep_Trfase"/>
</dbReference>
<evidence type="ECO:0000256" key="1">
    <source>
        <dbReference type="ARBA" id="ARBA00001933"/>
    </source>
</evidence>
<dbReference type="Proteomes" id="UP000248014">
    <property type="component" value="Unassembled WGS sequence"/>
</dbReference>
<dbReference type="RefSeq" id="WP_066111059.1">
    <property type="nucleotide sequence ID" value="NZ_QJJM01000015.1"/>
</dbReference>
<keyword evidence="2" id="KW-0663">Pyridoxal phosphate</keyword>
<organism evidence="5 6">
    <name type="scientific">Blastomonas natatoria</name>
    <dbReference type="NCBI Taxonomy" id="34015"/>
    <lineage>
        <taxon>Bacteria</taxon>
        <taxon>Pseudomonadati</taxon>
        <taxon>Pseudomonadota</taxon>
        <taxon>Alphaproteobacteria</taxon>
        <taxon>Sphingomonadales</taxon>
        <taxon>Sphingomonadaceae</taxon>
        <taxon>Blastomonas</taxon>
    </lineage>
</organism>
<dbReference type="Pfam" id="PF00155">
    <property type="entry name" value="Aminotran_1_2"/>
    <property type="match status" value="1"/>
</dbReference>